<evidence type="ECO:0000313" key="2">
    <source>
        <dbReference type="EMBL" id="SEO89433.1"/>
    </source>
</evidence>
<dbReference type="STRING" id="569882.SAMN04490248_11553"/>
<name>A0A1H8TG13_9RHOB</name>
<protein>
    <submittedName>
        <fullName evidence="2">AAA domain-containing protein</fullName>
    </submittedName>
</protein>
<dbReference type="Pfam" id="PF13479">
    <property type="entry name" value="AAA_24"/>
    <property type="match status" value="1"/>
</dbReference>
<gene>
    <name evidence="2" type="ORF">SAMN04490248_11553</name>
</gene>
<dbReference type="AlphaFoldDB" id="A0A1H8TG13"/>
<dbReference type="SUPFAM" id="SSF52540">
    <property type="entry name" value="P-loop containing nucleoside triphosphate hydrolases"/>
    <property type="match status" value="1"/>
</dbReference>
<evidence type="ECO:0000256" key="1">
    <source>
        <dbReference type="SAM" id="MobiDB-lite"/>
    </source>
</evidence>
<sequence length="297" mass="32715">MTGALPIITADQRLAEIRGIKGVIFGPSGIGKTSLLWTLKNATTLFFDLEAGDLAIEGLGVDVIRPRTWAECRDFAVFIGGPNPALRADQPYSQAHFDAVCAKFGDPAVLEKYDTVFIDSITVAGRLCFGWCKGQPEAHSEKTGKPDVRGAYGLHGREMIAWLTHLQHTRAKNVWFVGILDQKLDDFNRRVFQPQIDGSKTGLELPGIVDQVITMAEFKAEDNTLQRGFVCQTLNPWGYPAKDRSGRLDMLEAPHLGQLMEKIRGPLLPDDRRLTYQAPELPAPPKAQATTNSNTSS</sequence>
<dbReference type="InterPro" id="IPR027417">
    <property type="entry name" value="P-loop_NTPase"/>
</dbReference>
<proteinExistence type="predicted"/>
<evidence type="ECO:0000313" key="3">
    <source>
        <dbReference type="Proteomes" id="UP000198893"/>
    </source>
</evidence>
<dbReference type="OrthoDB" id="7597143at2"/>
<dbReference type="RefSeq" id="WP_093119008.1">
    <property type="nucleotide sequence ID" value="NZ_FODS01000015.1"/>
</dbReference>
<accession>A0A1H8TG13</accession>
<keyword evidence="3" id="KW-1185">Reference proteome</keyword>
<dbReference type="Proteomes" id="UP000198893">
    <property type="component" value="Unassembled WGS sequence"/>
</dbReference>
<organism evidence="2 3">
    <name type="scientific">Salinihabitans flavidus</name>
    <dbReference type="NCBI Taxonomy" id="569882"/>
    <lineage>
        <taxon>Bacteria</taxon>
        <taxon>Pseudomonadati</taxon>
        <taxon>Pseudomonadota</taxon>
        <taxon>Alphaproteobacteria</taxon>
        <taxon>Rhodobacterales</taxon>
        <taxon>Roseobacteraceae</taxon>
        <taxon>Salinihabitans</taxon>
    </lineage>
</organism>
<feature type="region of interest" description="Disordered" evidence="1">
    <location>
        <begin position="274"/>
        <end position="297"/>
    </location>
</feature>
<reference evidence="2 3" key="1">
    <citation type="submission" date="2016-10" db="EMBL/GenBank/DDBJ databases">
        <authorList>
            <person name="de Groot N.N."/>
        </authorList>
    </citation>
    <scope>NUCLEOTIDE SEQUENCE [LARGE SCALE GENOMIC DNA]</scope>
    <source>
        <strain evidence="2 3">DSM 27842</strain>
    </source>
</reference>
<dbReference type="EMBL" id="FODS01000015">
    <property type="protein sequence ID" value="SEO89433.1"/>
    <property type="molecule type" value="Genomic_DNA"/>
</dbReference>
<feature type="compositionally biased region" description="Polar residues" evidence="1">
    <location>
        <begin position="288"/>
        <end position="297"/>
    </location>
</feature>